<dbReference type="GO" id="GO:0005829">
    <property type="term" value="C:cytosol"/>
    <property type="evidence" value="ECO:0007669"/>
    <property type="project" value="TreeGrafter"/>
</dbReference>
<gene>
    <name evidence="10 12" type="primary">glyS</name>
    <name evidence="12" type="ORF">NCTC10723_01429</name>
</gene>
<evidence type="ECO:0000313" key="12">
    <source>
        <dbReference type="EMBL" id="STO31965.1"/>
    </source>
</evidence>
<protein>
    <recommendedName>
        <fullName evidence="10">Glycine--tRNA ligase beta subunit</fullName>
        <ecNumber evidence="10">6.1.1.14</ecNumber>
    </recommendedName>
    <alternativeName>
        <fullName evidence="10">Glycyl-tRNA synthetase beta subunit</fullName>
        <shortName evidence="10">GlyRS</shortName>
    </alternativeName>
</protein>
<keyword evidence="5 10" id="KW-0547">Nucleotide-binding</keyword>
<dbReference type="EMBL" id="UGGU01000003">
    <property type="protein sequence ID" value="STO31965.1"/>
    <property type="molecule type" value="Genomic_DNA"/>
</dbReference>
<evidence type="ECO:0000256" key="4">
    <source>
        <dbReference type="ARBA" id="ARBA00022598"/>
    </source>
</evidence>
<evidence type="ECO:0000313" key="13">
    <source>
        <dbReference type="Proteomes" id="UP000255328"/>
    </source>
</evidence>
<evidence type="ECO:0000256" key="3">
    <source>
        <dbReference type="ARBA" id="ARBA00022490"/>
    </source>
</evidence>
<proteinExistence type="inferred from homology"/>
<evidence type="ECO:0000256" key="9">
    <source>
        <dbReference type="ARBA" id="ARBA00047937"/>
    </source>
</evidence>
<dbReference type="Pfam" id="PF02092">
    <property type="entry name" value="tRNA_synt_2f"/>
    <property type="match status" value="1"/>
</dbReference>
<comment type="catalytic activity">
    <reaction evidence="9 10">
        <text>tRNA(Gly) + glycine + ATP = glycyl-tRNA(Gly) + AMP + diphosphate</text>
        <dbReference type="Rhea" id="RHEA:16013"/>
        <dbReference type="Rhea" id="RHEA-COMP:9664"/>
        <dbReference type="Rhea" id="RHEA-COMP:9683"/>
        <dbReference type="ChEBI" id="CHEBI:30616"/>
        <dbReference type="ChEBI" id="CHEBI:33019"/>
        <dbReference type="ChEBI" id="CHEBI:57305"/>
        <dbReference type="ChEBI" id="CHEBI:78442"/>
        <dbReference type="ChEBI" id="CHEBI:78522"/>
        <dbReference type="ChEBI" id="CHEBI:456215"/>
        <dbReference type="EC" id="6.1.1.14"/>
    </reaction>
</comment>
<evidence type="ECO:0000259" key="11">
    <source>
        <dbReference type="Pfam" id="PF05746"/>
    </source>
</evidence>
<accession>A0A377GYG2</accession>
<keyword evidence="4 10" id="KW-0436">Ligase</keyword>
<dbReference type="Pfam" id="PF05746">
    <property type="entry name" value="DALR_1"/>
    <property type="match status" value="1"/>
</dbReference>
<comment type="subcellular location">
    <subcellularLocation>
        <location evidence="1 10">Cytoplasm</location>
    </subcellularLocation>
</comment>
<dbReference type="PANTHER" id="PTHR30075:SF2">
    <property type="entry name" value="GLYCINE--TRNA LIGASE, CHLOROPLASTIC_MITOCHONDRIAL 2"/>
    <property type="match status" value="1"/>
</dbReference>
<dbReference type="AlphaFoldDB" id="A0A377GYG2"/>
<evidence type="ECO:0000256" key="2">
    <source>
        <dbReference type="ARBA" id="ARBA00008226"/>
    </source>
</evidence>
<keyword evidence="8 10" id="KW-0030">Aminoacyl-tRNA synthetase</keyword>
<dbReference type="GO" id="GO:0004820">
    <property type="term" value="F:glycine-tRNA ligase activity"/>
    <property type="evidence" value="ECO:0007669"/>
    <property type="project" value="UniProtKB-UniRule"/>
</dbReference>
<name>A0A377GYG2_9FUSO</name>
<organism evidence="12 13">
    <name type="scientific">Fusobacterium necrogenes</name>
    <dbReference type="NCBI Taxonomy" id="858"/>
    <lineage>
        <taxon>Bacteria</taxon>
        <taxon>Fusobacteriati</taxon>
        <taxon>Fusobacteriota</taxon>
        <taxon>Fusobacteriia</taxon>
        <taxon>Fusobacteriales</taxon>
        <taxon>Fusobacteriaceae</taxon>
        <taxon>Fusobacterium</taxon>
    </lineage>
</organism>
<dbReference type="OrthoDB" id="9775440at2"/>
<keyword evidence="13" id="KW-1185">Reference proteome</keyword>
<keyword evidence="7 10" id="KW-0648">Protein biosynthesis</keyword>
<evidence type="ECO:0000256" key="7">
    <source>
        <dbReference type="ARBA" id="ARBA00022917"/>
    </source>
</evidence>
<comment type="similarity">
    <text evidence="2 10">Belongs to the class-II aminoacyl-tRNA synthetase family.</text>
</comment>
<dbReference type="PROSITE" id="PS50861">
    <property type="entry name" value="AA_TRNA_LIGASE_II_GLYAB"/>
    <property type="match status" value="1"/>
</dbReference>
<dbReference type="InterPro" id="IPR008909">
    <property type="entry name" value="DALR_anticod-bd"/>
</dbReference>
<dbReference type="GO" id="GO:0005524">
    <property type="term" value="F:ATP binding"/>
    <property type="evidence" value="ECO:0007669"/>
    <property type="project" value="UniProtKB-UniRule"/>
</dbReference>
<evidence type="ECO:0000256" key="1">
    <source>
        <dbReference type="ARBA" id="ARBA00004496"/>
    </source>
</evidence>
<dbReference type="HAMAP" id="MF_00255">
    <property type="entry name" value="Gly_tRNA_synth_beta"/>
    <property type="match status" value="1"/>
</dbReference>
<comment type="subunit">
    <text evidence="10">Tetramer of two alpha and two beta subunits.</text>
</comment>
<dbReference type="NCBIfam" id="TIGR00211">
    <property type="entry name" value="glyS"/>
    <property type="match status" value="1"/>
</dbReference>
<dbReference type="EC" id="6.1.1.14" evidence="10"/>
<dbReference type="Proteomes" id="UP000255328">
    <property type="component" value="Unassembled WGS sequence"/>
</dbReference>
<evidence type="ECO:0000256" key="5">
    <source>
        <dbReference type="ARBA" id="ARBA00022741"/>
    </source>
</evidence>
<evidence type="ECO:0000256" key="6">
    <source>
        <dbReference type="ARBA" id="ARBA00022840"/>
    </source>
</evidence>
<dbReference type="GO" id="GO:0006420">
    <property type="term" value="P:arginyl-tRNA aminoacylation"/>
    <property type="evidence" value="ECO:0007669"/>
    <property type="project" value="InterPro"/>
</dbReference>
<feature type="domain" description="DALR anticodon binding" evidence="11">
    <location>
        <begin position="590"/>
        <end position="678"/>
    </location>
</feature>
<keyword evidence="6 10" id="KW-0067">ATP-binding</keyword>
<evidence type="ECO:0000256" key="10">
    <source>
        <dbReference type="HAMAP-Rule" id="MF_00255"/>
    </source>
</evidence>
<dbReference type="PANTHER" id="PTHR30075">
    <property type="entry name" value="GLYCYL-TRNA SYNTHETASE"/>
    <property type="match status" value="1"/>
</dbReference>
<sequence length="688" mass="78170">MRLLFEIGMEELPARFLKQALSDLKSNLETKLNNERIKFDEIKTYGTPRRLVLDVHNLAENQEDLDLVNLGPAKNVAYVNGEISRAGLGFAKSQGIEPEQLEIVSTPKGEYIAARKFMKGRATKELLSEILKSLVLELNFPKSMKWADKKLRFARPVQWFLALCDSEVVPFEIEGIASRNRSRGHRFFGKEFEVSNIEEYFTKVKENNVIIDIEERRALVKDLVAKCAGAGEQVHIEEELLDEVTNLIEYPCPIVGSFNADFLEVPQDVLIISMQVHQRYFPILDTNGKLLPKFVVVRNGIESSDFVRKGNEKVLSARLADARFFYQEDLKHPLADNVEKLKTVVFQKDLGTIYQKIERSKEIATYLIDVLGCTDRKEDVLRTVYLAKADLVSNMIGEKEFTKLQGFMGADYALKSGENEKVSLGIKEHYYPRFQGDLLPTEMEGIIAGISDRIDTLVGCFGVGVIPSGSKDPFALRRAALGIANVIVNSKLNISLKALVNKSLDTLVADGVLKRDRATVETEVLEFFKQRAINIFGDMGYSRDVIVAVVDKDCDNLVDALERVKTLESFAKEEEFGKLLPVLKRVGNISKDHTDMIINPKLFKEDIEKKLYQFSVELSNKINLAIEQRDYTNYLQEIIAGKDIINNYFDKVIVMDKDEDIKNNRLSQMKFLTDIFTEMADLNQVEER</sequence>
<dbReference type="InterPro" id="IPR006194">
    <property type="entry name" value="Gly-tRNA-synth_heterodimer"/>
</dbReference>
<dbReference type="RefSeq" id="WP_115270743.1">
    <property type="nucleotide sequence ID" value="NZ_CASFEE010000029.1"/>
</dbReference>
<dbReference type="GO" id="GO:0004814">
    <property type="term" value="F:arginine-tRNA ligase activity"/>
    <property type="evidence" value="ECO:0007669"/>
    <property type="project" value="InterPro"/>
</dbReference>
<dbReference type="SUPFAM" id="SSF109604">
    <property type="entry name" value="HD-domain/PDEase-like"/>
    <property type="match status" value="1"/>
</dbReference>
<dbReference type="InterPro" id="IPR015944">
    <property type="entry name" value="Gly-tRNA-synth_bsu"/>
</dbReference>
<keyword evidence="3 10" id="KW-0963">Cytoplasm</keyword>
<evidence type="ECO:0000256" key="8">
    <source>
        <dbReference type="ARBA" id="ARBA00023146"/>
    </source>
</evidence>
<dbReference type="GO" id="GO:0006426">
    <property type="term" value="P:glycyl-tRNA aminoacylation"/>
    <property type="evidence" value="ECO:0007669"/>
    <property type="project" value="UniProtKB-UniRule"/>
</dbReference>
<reference evidence="12 13" key="1">
    <citation type="submission" date="2018-06" db="EMBL/GenBank/DDBJ databases">
        <authorList>
            <consortium name="Pathogen Informatics"/>
            <person name="Doyle S."/>
        </authorList>
    </citation>
    <scope>NUCLEOTIDE SEQUENCE [LARGE SCALE GENOMIC DNA]</scope>
    <source>
        <strain evidence="12 13">NCTC10723</strain>
    </source>
</reference>
<dbReference type="PRINTS" id="PR01045">
    <property type="entry name" value="TRNASYNTHGB"/>
</dbReference>